<name>A0ABW5XRS6_9SPHI</name>
<comment type="caution">
    <text evidence="1">The sequence shown here is derived from an EMBL/GenBank/DDBJ whole genome shotgun (WGS) entry which is preliminary data.</text>
</comment>
<sequence>MILAILGYTIITLLGVIGKLYRLCLQWHFFIKSSFFQAKRVKSAAKIKLGNVVGFAKDFRHNSLVRTSLPQPSALIPFPFARCRALRFAFFFPFFF</sequence>
<accession>A0ABW5XRS6</accession>
<reference evidence="2" key="1">
    <citation type="journal article" date="2019" name="Int. J. Syst. Evol. Microbiol.">
        <title>The Global Catalogue of Microorganisms (GCM) 10K type strain sequencing project: providing services to taxonomists for standard genome sequencing and annotation.</title>
        <authorList>
            <consortium name="The Broad Institute Genomics Platform"/>
            <consortium name="The Broad Institute Genome Sequencing Center for Infectious Disease"/>
            <person name="Wu L."/>
            <person name="Ma J."/>
        </authorList>
    </citation>
    <scope>NUCLEOTIDE SEQUENCE [LARGE SCALE GENOMIC DNA]</scope>
    <source>
        <strain evidence="2">KCTC 52232</strain>
    </source>
</reference>
<dbReference type="RefSeq" id="WP_377128083.1">
    <property type="nucleotide sequence ID" value="NZ_JBHUON010000014.1"/>
</dbReference>
<proteinExistence type="predicted"/>
<protein>
    <submittedName>
        <fullName evidence="1">Uncharacterized protein</fullName>
    </submittedName>
</protein>
<keyword evidence="2" id="KW-1185">Reference proteome</keyword>
<dbReference type="Proteomes" id="UP001597601">
    <property type="component" value="Unassembled WGS sequence"/>
</dbReference>
<organism evidence="1 2">
    <name type="scientific">Mucilaginibacter antarcticus</name>
    <dbReference type="NCBI Taxonomy" id="1855725"/>
    <lineage>
        <taxon>Bacteria</taxon>
        <taxon>Pseudomonadati</taxon>
        <taxon>Bacteroidota</taxon>
        <taxon>Sphingobacteriia</taxon>
        <taxon>Sphingobacteriales</taxon>
        <taxon>Sphingobacteriaceae</taxon>
        <taxon>Mucilaginibacter</taxon>
    </lineage>
</organism>
<gene>
    <name evidence="1" type="ORF">ACFSYC_12365</name>
</gene>
<dbReference type="EMBL" id="JBHUON010000014">
    <property type="protein sequence ID" value="MFD2865486.1"/>
    <property type="molecule type" value="Genomic_DNA"/>
</dbReference>
<evidence type="ECO:0000313" key="1">
    <source>
        <dbReference type="EMBL" id="MFD2865486.1"/>
    </source>
</evidence>
<evidence type="ECO:0000313" key="2">
    <source>
        <dbReference type="Proteomes" id="UP001597601"/>
    </source>
</evidence>